<dbReference type="InterPro" id="IPR036390">
    <property type="entry name" value="WH_DNA-bd_sf"/>
</dbReference>
<dbReference type="PANTHER" id="PTHR18964:SF149">
    <property type="entry name" value="BIFUNCTIONAL UDP-N-ACETYLGLUCOSAMINE 2-EPIMERASE_N-ACETYLMANNOSAMINE KINASE"/>
    <property type="match status" value="1"/>
</dbReference>
<name>A0A645BX18_9ZZZZ</name>
<dbReference type="Gene3D" id="1.10.10.10">
    <property type="entry name" value="Winged helix-like DNA-binding domain superfamily/Winged helix DNA-binding domain"/>
    <property type="match status" value="1"/>
</dbReference>
<comment type="caution">
    <text evidence="1">The sequence shown here is derived from an EMBL/GenBank/DDBJ whole genome shotgun (WGS) entry which is preliminary data.</text>
</comment>
<accession>A0A645BX18</accession>
<dbReference type="Pfam" id="PF00480">
    <property type="entry name" value="ROK"/>
    <property type="match status" value="1"/>
</dbReference>
<dbReference type="CDD" id="cd00090">
    <property type="entry name" value="HTH_ARSR"/>
    <property type="match status" value="1"/>
</dbReference>
<protein>
    <submittedName>
        <fullName evidence="1">Uncharacterized protein</fullName>
    </submittedName>
</protein>
<proteinExistence type="predicted"/>
<reference evidence="1" key="1">
    <citation type="submission" date="2019-08" db="EMBL/GenBank/DDBJ databases">
        <authorList>
            <person name="Kucharzyk K."/>
            <person name="Murdoch R.W."/>
            <person name="Higgins S."/>
            <person name="Loffler F."/>
        </authorList>
    </citation>
    <scope>NUCLEOTIDE SEQUENCE</scope>
</reference>
<gene>
    <name evidence="1" type="ORF">SDC9_114597</name>
</gene>
<dbReference type="EMBL" id="VSSQ01021821">
    <property type="protein sequence ID" value="MPM67673.1"/>
    <property type="molecule type" value="Genomic_DNA"/>
</dbReference>
<dbReference type="AlphaFoldDB" id="A0A645BX18"/>
<organism evidence="1">
    <name type="scientific">bioreactor metagenome</name>
    <dbReference type="NCBI Taxonomy" id="1076179"/>
    <lineage>
        <taxon>unclassified sequences</taxon>
        <taxon>metagenomes</taxon>
        <taxon>ecological metagenomes</taxon>
    </lineage>
</organism>
<dbReference type="SUPFAM" id="SSF53067">
    <property type="entry name" value="Actin-like ATPase domain"/>
    <property type="match status" value="1"/>
</dbReference>
<dbReference type="InterPro" id="IPR036388">
    <property type="entry name" value="WH-like_DNA-bd_sf"/>
</dbReference>
<dbReference type="SUPFAM" id="SSF46785">
    <property type="entry name" value="Winged helix' DNA-binding domain"/>
    <property type="match status" value="1"/>
</dbReference>
<dbReference type="Pfam" id="PF12840">
    <property type="entry name" value="HTH_20"/>
    <property type="match status" value="1"/>
</dbReference>
<dbReference type="PANTHER" id="PTHR18964">
    <property type="entry name" value="ROK (REPRESSOR, ORF, KINASE) FAMILY"/>
    <property type="match status" value="1"/>
</dbReference>
<dbReference type="InterPro" id="IPR043129">
    <property type="entry name" value="ATPase_NBD"/>
</dbReference>
<dbReference type="InterPro" id="IPR000600">
    <property type="entry name" value="ROK"/>
</dbReference>
<evidence type="ECO:0000313" key="1">
    <source>
        <dbReference type="EMBL" id="MPM67673.1"/>
    </source>
</evidence>
<sequence length="382" mass="42211">MRKVVGNSQYQKLANALLVLRLLRKGSTTRAAIARELGLQPSTVTYNINRLLEAGLVRESLQEPETGKTTTLGRRAVMLELNSDIFRVIGLELLADCGWASVLDAKGSVLYSQKVEYPTLEGFEPRERFEHLVKDVVDRVFSFCDGFPILGVGIALPGIVESNAQAVRDCWTHALKGQDFSSFFQKTFSFPIIMENDANCCVQRYLFEGAEERRDNFLYLLARRYPRTHVPEGVSPFGIGLGLVFGGTLYRGSESRAGEFVSAMMNPSVQGRQLATAMDDLETDGAMRHALLSELAANIRSIASVLDPQTIYLGGFLTDYFAEVQTLLSDDVRDKVVYANAHNDASEGAAVNVLSLFYRIPQVGDTSSGAWRWSSLLQSAIE</sequence>
<dbReference type="CDD" id="cd23763">
    <property type="entry name" value="ASKHA_ATPase_ROK"/>
    <property type="match status" value="1"/>
</dbReference>
<dbReference type="Gene3D" id="3.30.420.40">
    <property type="match status" value="2"/>
</dbReference>
<dbReference type="InterPro" id="IPR011991">
    <property type="entry name" value="ArsR-like_HTH"/>
</dbReference>